<proteinExistence type="predicted"/>
<keyword evidence="2" id="KW-1185">Reference proteome</keyword>
<gene>
    <name evidence="1" type="ORF">DSO57_1003643</name>
</gene>
<protein>
    <submittedName>
        <fullName evidence="1">Uncharacterized protein</fullName>
    </submittedName>
</protein>
<reference evidence="1" key="1">
    <citation type="submission" date="2022-04" db="EMBL/GenBank/DDBJ databases">
        <title>Genome of the entomopathogenic fungus Entomophthora muscae.</title>
        <authorList>
            <person name="Elya C."/>
            <person name="Lovett B.R."/>
            <person name="Lee E."/>
            <person name="Macias A.M."/>
            <person name="Hajek A.E."/>
            <person name="De Bivort B.L."/>
            <person name="Kasson M.T."/>
            <person name="De Fine Licht H.H."/>
            <person name="Stajich J.E."/>
        </authorList>
    </citation>
    <scope>NUCLEOTIDE SEQUENCE</scope>
    <source>
        <strain evidence="1">Berkeley</strain>
    </source>
</reference>
<name>A0ACC2SL88_9FUNG</name>
<evidence type="ECO:0000313" key="2">
    <source>
        <dbReference type="Proteomes" id="UP001165960"/>
    </source>
</evidence>
<sequence length="221" mass="24461">MHLVTSRLQSATPTNIVAPSNLVSKASEQPCADHQMLVCFDSHRWNVLQEDGYPACVIDCEPGRSLARLLNADDALVARIEKKRILSSTYHINLAIGRGAETISKATLTCRAERATGVLSVFQIKIRHRASGSVTLFRWICISSNEWWLVQCDSDEPLDMRSLNIIGQFLSNGTNSGILSFRRLACPAHASIFTITIAYLKSNHINLLDALSLTSRNLNII</sequence>
<dbReference type="Proteomes" id="UP001165960">
    <property type="component" value="Unassembled WGS sequence"/>
</dbReference>
<comment type="caution">
    <text evidence="1">The sequence shown here is derived from an EMBL/GenBank/DDBJ whole genome shotgun (WGS) entry which is preliminary data.</text>
</comment>
<organism evidence="1 2">
    <name type="scientific">Entomophthora muscae</name>
    <dbReference type="NCBI Taxonomy" id="34485"/>
    <lineage>
        <taxon>Eukaryota</taxon>
        <taxon>Fungi</taxon>
        <taxon>Fungi incertae sedis</taxon>
        <taxon>Zoopagomycota</taxon>
        <taxon>Entomophthoromycotina</taxon>
        <taxon>Entomophthoromycetes</taxon>
        <taxon>Entomophthorales</taxon>
        <taxon>Entomophthoraceae</taxon>
        <taxon>Entomophthora</taxon>
    </lineage>
</organism>
<evidence type="ECO:0000313" key="1">
    <source>
        <dbReference type="EMBL" id="KAJ9063113.1"/>
    </source>
</evidence>
<dbReference type="EMBL" id="QTSX02004979">
    <property type="protein sequence ID" value="KAJ9063113.1"/>
    <property type="molecule type" value="Genomic_DNA"/>
</dbReference>
<accession>A0ACC2SL88</accession>